<dbReference type="EMBL" id="CAXKWB010017995">
    <property type="protein sequence ID" value="CAL4120020.1"/>
    <property type="molecule type" value="Genomic_DNA"/>
</dbReference>
<dbReference type="GO" id="GO:1902742">
    <property type="term" value="P:apoptotic process involved in development"/>
    <property type="evidence" value="ECO:0007669"/>
    <property type="project" value="TreeGrafter"/>
</dbReference>
<dbReference type="GO" id="GO:0005886">
    <property type="term" value="C:plasma membrane"/>
    <property type="evidence" value="ECO:0007669"/>
    <property type="project" value="UniProtKB-SubCell"/>
</dbReference>
<feature type="transmembrane region" description="Helical" evidence="7">
    <location>
        <begin position="270"/>
        <end position="289"/>
    </location>
</feature>
<dbReference type="InterPro" id="IPR050895">
    <property type="entry name" value="XK-related_scramblase"/>
</dbReference>
<feature type="transmembrane region" description="Helical" evidence="7">
    <location>
        <begin position="246"/>
        <end position="264"/>
    </location>
</feature>
<dbReference type="GO" id="GO:0070782">
    <property type="term" value="P:phosphatidylserine exposure on apoptotic cell surface"/>
    <property type="evidence" value="ECO:0007669"/>
    <property type="project" value="TreeGrafter"/>
</dbReference>
<dbReference type="AlphaFoldDB" id="A0AAV2R868"/>
<keyword evidence="4 7" id="KW-0812">Transmembrane</keyword>
<evidence type="ECO:0000256" key="5">
    <source>
        <dbReference type="ARBA" id="ARBA00022989"/>
    </source>
</evidence>
<dbReference type="PANTHER" id="PTHR16024:SF10">
    <property type="entry name" value="XK-RELATED PROTEIN"/>
    <property type="match status" value="1"/>
</dbReference>
<dbReference type="PANTHER" id="PTHR16024">
    <property type="entry name" value="XK-RELATED PROTEIN"/>
    <property type="match status" value="1"/>
</dbReference>
<dbReference type="Proteomes" id="UP001497623">
    <property type="component" value="Unassembled WGS sequence"/>
</dbReference>
<evidence type="ECO:0000256" key="6">
    <source>
        <dbReference type="ARBA" id="ARBA00023136"/>
    </source>
</evidence>
<evidence type="ECO:0000256" key="2">
    <source>
        <dbReference type="ARBA" id="ARBA00008789"/>
    </source>
</evidence>
<evidence type="ECO:0000256" key="3">
    <source>
        <dbReference type="ARBA" id="ARBA00022475"/>
    </source>
</evidence>
<evidence type="ECO:0000313" key="8">
    <source>
        <dbReference type="EMBL" id="CAL4120020.1"/>
    </source>
</evidence>
<comment type="similarity">
    <text evidence="2 7">Belongs to the XK family.</text>
</comment>
<gene>
    <name evidence="8" type="ORF">MNOR_LOCUS21917</name>
</gene>
<evidence type="ECO:0000256" key="7">
    <source>
        <dbReference type="RuleBase" id="RU910716"/>
    </source>
</evidence>
<evidence type="ECO:0000256" key="1">
    <source>
        <dbReference type="ARBA" id="ARBA00004651"/>
    </source>
</evidence>
<reference evidence="8 9" key="1">
    <citation type="submission" date="2024-05" db="EMBL/GenBank/DDBJ databases">
        <authorList>
            <person name="Wallberg A."/>
        </authorList>
    </citation>
    <scope>NUCLEOTIDE SEQUENCE [LARGE SCALE GENOMIC DNA]</scope>
</reference>
<comment type="subcellular location">
    <subcellularLocation>
        <location evidence="1">Cell membrane</location>
        <topology evidence="1">Multi-pass membrane protein</topology>
    </subcellularLocation>
    <subcellularLocation>
        <location evidence="7">Membrane</location>
        <topology evidence="7">Multi-pass membrane protein</topology>
    </subcellularLocation>
</comment>
<feature type="transmembrane region" description="Helical" evidence="7">
    <location>
        <begin position="125"/>
        <end position="148"/>
    </location>
</feature>
<dbReference type="Pfam" id="PF09815">
    <property type="entry name" value="XK-related"/>
    <property type="match status" value="1"/>
</dbReference>
<sequence length="383" mass="41300">MACCYILNYLPALLLLVLVLVSLCMCCGWFSFIKRKCCTCVDALKAKYEQHKAKFGILGKVIGIILYILDITTDTIASVQHYLSGHPRWGGCTAAFIAMPLVLGNSWVIYWVIKGIGEFAEMSLCGRVLLVGGGIVCPPLLPLGYLVAALDTAVRKYPDIPTIDDSDTTESAALLKLFEAVLEALPQASFQLFVVGQGLVGIGDTPGTWQYLAIATSLVSLAWSMANNDVLLGYLGIDDISGRGTVFTSVLVITASRLLVASTFSMYSKYLFWGPISFELAACIFAIIAGRCHVGHWFGFFDLPKKVWMGIFLIGTLINIGCGISGIFLPVPQPFAITALSVAAVTAIIAGIFLWYIFKESTEGNTTDGDIPLETFAGPSNQV</sequence>
<dbReference type="GO" id="GO:0043652">
    <property type="term" value="P:engulfment of apoptotic cell"/>
    <property type="evidence" value="ECO:0007669"/>
    <property type="project" value="TreeGrafter"/>
</dbReference>
<feature type="transmembrane region" description="Helical" evidence="7">
    <location>
        <begin position="335"/>
        <end position="358"/>
    </location>
</feature>
<dbReference type="InterPro" id="IPR018629">
    <property type="entry name" value="XK-rel"/>
</dbReference>
<evidence type="ECO:0000256" key="4">
    <source>
        <dbReference type="ARBA" id="ARBA00022692"/>
    </source>
</evidence>
<feature type="transmembrane region" description="Helical" evidence="7">
    <location>
        <begin position="93"/>
        <end position="113"/>
    </location>
</feature>
<evidence type="ECO:0000313" key="9">
    <source>
        <dbReference type="Proteomes" id="UP001497623"/>
    </source>
</evidence>
<keyword evidence="3" id="KW-1003">Cell membrane</keyword>
<organism evidence="8 9">
    <name type="scientific">Meganyctiphanes norvegica</name>
    <name type="common">Northern krill</name>
    <name type="synonym">Thysanopoda norvegica</name>
    <dbReference type="NCBI Taxonomy" id="48144"/>
    <lineage>
        <taxon>Eukaryota</taxon>
        <taxon>Metazoa</taxon>
        <taxon>Ecdysozoa</taxon>
        <taxon>Arthropoda</taxon>
        <taxon>Crustacea</taxon>
        <taxon>Multicrustacea</taxon>
        <taxon>Malacostraca</taxon>
        <taxon>Eumalacostraca</taxon>
        <taxon>Eucarida</taxon>
        <taxon>Euphausiacea</taxon>
        <taxon>Euphausiidae</taxon>
        <taxon>Meganyctiphanes</taxon>
    </lineage>
</organism>
<protein>
    <recommendedName>
        <fullName evidence="7">XK-related protein</fullName>
    </recommendedName>
</protein>
<feature type="transmembrane region" description="Helical" evidence="7">
    <location>
        <begin position="53"/>
        <end position="73"/>
    </location>
</feature>
<feature type="transmembrane region" description="Helical" evidence="7">
    <location>
        <begin position="310"/>
        <end position="329"/>
    </location>
</feature>
<keyword evidence="9" id="KW-1185">Reference proteome</keyword>
<name>A0AAV2R868_MEGNR</name>
<accession>A0AAV2R868</accession>
<feature type="transmembrane region" description="Helical" evidence="7">
    <location>
        <begin position="12"/>
        <end position="32"/>
    </location>
</feature>
<keyword evidence="5 7" id="KW-1133">Transmembrane helix</keyword>
<comment type="caution">
    <text evidence="8">The sequence shown here is derived from an EMBL/GenBank/DDBJ whole genome shotgun (WGS) entry which is preliminary data.</text>
</comment>
<keyword evidence="6 7" id="KW-0472">Membrane</keyword>
<proteinExistence type="inferred from homology"/>